<dbReference type="PANTHER" id="PTHR38123">
    <property type="entry name" value="CELL WALL SERINE-THREONINE-RICH GALACTOMANNOPROTEIN MP1 (AFU_ORTHOLOGUE AFUA_4G03240)"/>
    <property type="match status" value="1"/>
</dbReference>
<dbReference type="InterPro" id="IPR021054">
    <property type="entry name" value="Cell_wall_mannoprotein_1"/>
</dbReference>
<organism evidence="1 2">
    <name type="scientific">Talaromyces marneffei (strain ATCC 18224 / CBS 334.59 / QM 7333)</name>
    <name type="common">Penicillium marneffei</name>
    <dbReference type="NCBI Taxonomy" id="441960"/>
    <lineage>
        <taxon>Eukaryota</taxon>
        <taxon>Fungi</taxon>
        <taxon>Dikarya</taxon>
        <taxon>Ascomycota</taxon>
        <taxon>Pezizomycotina</taxon>
        <taxon>Eurotiomycetes</taxon>
        <taxon>Eurotiomycetidae</taxon>
        <taxon>Eurotiales</taxon>
        <taxon>Trichocomaceae</taxon>
        <taxon>Talaromyces</taxon>
        <taxon>Talaromyces sect. Talaromyces</taxon>
    </lineage>
</organism>
<dbReference type="PANTHER" id="PTHR38123:SF6">
    <property type="entry name" value="CELL WALL SERINE-THREONINE-RICH GALACTOMANNOPROTEIN MP1 (AFU_ORTHOLOGUE AFUA_4G03240)"/>
    <property type="match status" value="1"/>
</dbReference>
<dbReference type="Proteomes" id="UP000001294">
    <property type="component" value="Unassembled WGS sequence"/>
</dbReference>
<sequence length="224" mass="24976">MILGHFINNTLINQHEVLIPLIFGLSAQALASSYIDHHVTKDQRDLPSIYKEVIDKIDRSLSQFDIDILDYKIGKPLFLLRNSNAIFQATTEGIQTIKLQPSLSDPEAKELADHIEYGGLEGCIMAIIKDIVPKKEIFITWGYSSDSTQSLQLLKNALEQLRDAINQQVPPQSVHLFTDLFDRYIKDILKCINDLTPTGKGTIVPFTIPSIPPDGAMATSTSLT</sequence>
<dbReference type="OrthoDB" id="2422134at2759"/>
<protein>
    <submittedName>
        <fullName evidence="1">Uncharacterized protein</fullName>
    </submittedName>
</protein>
<dbReference type="Pfam" id="PF12296">
    <property type="entry name" value="HsbA"/>
    <property type="match status" value="1"/>
</dbReference>
<dbReference type="PhylomeDB" id="B6QDR3"/>
<dbReference type="GO" id="GO:0005576">
    <property type="term" value="C:extracellular region"/>
    <property type="evidence" value="ECO:0007669"/>
    <property type="project" value="TreeGrafter"/>
</dbReference>
<dbReference type="AlphaFoldDB" id="B6QDR3"/>
<dbReference type="HOGENOM" id="CLU_082204_0_0_1"/>
<proteinExistence type="predicted"/>
<reference evidence="2" key="1">
    <citation type="journal article" date="2015" name="Genome Announc.">
        <title>Genome sequence of the AIDS-associated pathogen Penicillium marneffei (ATCC18224) and its near taxonomic relative Talaromyces stipitatus (ATCC10500).</title>
        <authorList>
            <person name="Nierman W.C."/>
            <person name="Fedorova-Abrams N.D."/>
            <person name="Andrianopoulos A."/>
        </authorList>
    </citation>
    <scope>NUCLEOTIDE SEQUENCE [LARGE SCALE GENOMIC DNA]</scope>
    <source>
        <strain evidence="2">ATCC 18224 / CBS 334.59 / QM 7333</strain>
    </source>
</reference>
<accession>B6QDR3</accession>
<dbReference type="Gene3D" id="6.10.140.790">
    <property type="match status" value="1"/>
</dbReference>
<name>B6QDR3_TALMQ</name>
<keyword evidence="2" id="KW-1185">Reference proteome</keyword>
<dbReference type="Gene3D" id="1.20.1280.140">
    <property type="match status" value="1"/>
</dbReference>
<evidence type="ECO:0000313" key="2">
    <source>
        <dbReference type="Proteomes" id="UP000001294"/>
    </source>
</evidence>
<dbReference type="VEuPathDB" id="FungiDB:PMAA_087980"/>
<dbReference type="EMBL" id="DS995901">
    <property type="protein sequence ID" value="EEA24823.1"/>
    <property type="molecule type" value="Genomic_DNA"/>
</dbReference>
<gene>
    <name evidence="1" type="ORF">PMAA_087980</name>
</gene>
<evidence type="ECO:0000313" key="1">
    <source>
        <dbReference type="EMBL" id="EEA24823.1"/>
    </source>
</evidence>